<dbReference type="UniPathway" id="UPA00077">
    <property type="reaction ID" value="UER00156"/>
</dbReference>
<comment type="caution">
    <text evidence="14">The sequence shown here is derived from an EMBL/GenBank/DDBJ whole genome shotgun (WGS) entry which is preliminary data.</text>
</comment>
<dbReference type="InterPro" id="IPR045031">
    <property type="entry name" value="DHP_synth-like"/>
</dbReference>
<dbReference type="NCBIfam" id="TIGR01496">
    <property type="entry name" value="DHPS"/>
    <property type="match status" value="1"/>
</dbReference>
<dbReference type="InterPro" id="IPR006390">
    <property type="entry name" value="DHP_synth_dom"/>
</dbReference>
<dbReference type="Proteomes" id="UP000293519">
    <property type="component" value="Unassembled WGS sequence"/>
</dbReference>
<dbReference type="PROSITE" id="PS50972">
    <property type="entry name" value="PTERIN_BINDING"/>
    <property type="match status" value="1"/>
</dbReference>
<evidence type="ECO:0000256" key="6">
    <source>
        <dbReference type="ARBA" id="ARBA00016919"/>
    </source>
</evidence>
<comment type="similarity">
    <text evidence="4 12">Belongs to the DHPS family.</text>
</comment>
<dbReference type="InterPro" id="IPR000489">
    <property type="entry name" value="Pterin-binding_dom"/>
</dbReference>
<dbReference type="PROSITE" id="PS00793">
    <property type="entry name" value="DHPS_2"/>
    <property type="match status" value="1"/>
</dbReference>
<evidence type="ECO:0000256" key="7">
    <source>
        <dbReference type="ARBA" id="ARBA00022679"/>
    </source>
</evidence>
<comment type="cofactor">
    <cofactor evidence="2 12">
        <name>Mg(2+)</name>
        <dbReference type="ChEBI" id="CHEBI:18420"/>
    </cofactor>
</comment>
<evidence type="ECO:0000256" key="5">
    <source>
        <dbReference type="ARBA" id="ARBA00012458"/>
    </source>
</evidence>
<keyword evidence="10 12" id="KW-0289">Folate biosynthesis</keyword>
<name>A0A4Q7LKV1_9MICO</name>
<evidence type="ECO:0000256" key="8">
    <source>
        <dbReference type="ARBA" id="ARBA00022723"/>
    </source>
</evidence>
<dbReference type="FunFam" id="3.20.20.20:FF:000006">
    <property type="entry name" value="Dihydropteroate synthase"/>
    <property type="match status" value="1"/>
</dbReference>
<dbReference type="GO" id="GO:0046654">
    <property type="term" value="P:tetrahydrofolate biosynthetic process"/>
    <property type="evidence" value="ECO:0007669"/>
    <property type="project" value="UniProtKB-UniPathway"/>
</dbReference>
<reference evidence="14 15" key="1">
    <citation type="journal article" date="2015" name="Stand. Genomic Sci.">
        <title>Genomic Encyclopedia of Bacterial and Archaeal Type Strains, Phase III: the genomes of soil and plant-associated and newly described type strains.</title>
        <authorList>
            <person name="Whitman W.B."/>
            <person name="Woyke T."/>
            <person name="Klenk H.P."/>
            <person name="Zhou Y."/>
            <person name="Lilburn T.G."/>
            <person name="Beck B.J."/>
            <person name="De Vos P."/>
            <person name="Vandamme P."/>
            <person name="Eisen J.A."/>
            <person name="Garrity G."/>
            <person name="Hugenholtz P."/>
            <person name="Kyrpides N.C."/>
        </authorList>
    </citation>
    <scope>NUCLEOTIDE SEQUENCE [LARGE SCALE GENOMIC DNA]</scope>
    <source>
        <strain evidence="14 15">CV2</strain>
    </source>
</reference>
<keyword evidence="7 12" id="KW-0808">Transferase</keyword>
<keyword evidence="15" id="KW-1185">Reference proteome</keyword>
<proteinExistence type="inferred from homology"/>
<organism evidence="14 15">
    <name type="scientific">Microcella putealis</name>
    <dbReference type="NCBI Taxonomy" id="337005"/>
    <lineage>
        <taxon>Bacteria</taxon>
        <taxon>Bacillati</taxon>
        <taxon>Actinomycetota</taxon>
        <taxon>Actinomycetes</taxon>
        <taxon>Micrococcales</taxon>
        <taxon>Microbacteriaceae</taxon>
        <taxon>Microcella</taxon>
    </lineage>
</organism>
<evidence type="ECO:0000259" key="13">
    <source>
        <dbReference type="PROSITE" id="PS50972"/>
    </source>
</evidence>
<dbReference type="GO" id="GO:0046656">
    <property type="term" value="P:folic acid biosynthetic process"/>
    <property type="evidence" value="ECO:0007669"/>
    <property type="project" value="UniProtKB-KW"/>
</dbReference>
<evidence type="ECO:0000256" key="10">
    <source>
        <dbReference type="ARBA" id="ARBA00022909"/>
    </source>
</evidence>
<dbReference type="GO" id="GO:0046872">
    <property type="term" value="F:metal ion binding"/>
    <property type="evidence" value="ECO:0007669"/>
    <property type="project" value="UniProtKB-KW"/>
</dbReference>
<dbReference type="CDD" id="cd00739">
    <property type="entry name" value="DHPS"/>
    <property type="match status" value="1"/>
</dbReference>
<comment type="pathway">
    <text evidence="3 12">Cofactor biosynthesis; tetrahydrofolate biosynthesis; 7,8-dihydrofolate from 2-amino-4-hydroxy-6-hydroxymethyl-7,8-dihydropteridine diphosphate and 4-aminobenzoate: step 1/2.</text>
</comment>
<dbReference type="RefSeq" id="WP_185740154.1">
    <property type="nucleotide sequence ID" value="NZ_SGWW01000004.1"/>
</dbReference>
<dbReference type="AlphaFoldDB" id="A0A4Q7LKV1"/>
<dbReference type="Pfam" id="PF00809">
    <property type="entry name" value="Pterin_bind"/>
    <property type="match status" value="1"/>
</dbReference>
<dbReference type="PANTHER" id="PTHR20941:SF1">
    <property type="entry name" value="FOLIC ACID SYNTHESIS PROTEIN FOL1"/>
    <property type="match status" value="1"/>
</dbReference>
<gene>
    <name evidence="14" type="ORF">EV141_2205</name>
</gene>
<accession>A0A4Q7LKV1</accession>
<comment type="catalytic activity">
    <reaction evidence="1">
        <text>(7,8-dihydropterin-6-yl)methyl diphosphate + 4-aminobenzoate = 7,8-dihydropteroate + diphosphate</text>
        <dbReference type="Rhea" id="RHEA:19949"/>
        <dbReference type="ChEBI" id="CHEBI:17836"/>
        <dbReference type="ChEBI" id="CHEBI:17839"/>
        <dbReference type="ChEBI" id="CHEBI:33019"/>
        <dbReference type="ChEBI" id="CHEBI:72950"/>
        <dbReference type="EC" id="2.5.1.15"/>
    </reaction>
</comment>
<dbReference type="Gene3D" id="3.20.20.20">
    <property type="entry name" value="Dihydropteroate synthase-like"/>
    <property type="match status" value="1"/>
</dbReference>
<feature type="domain" description="Pterin-binding" evidence="13">
    <location>
        <begin position="6"/>
        <end position="260"/>
    </location>
</feature>
<dbReference type="GO" id="GO:0005829">
    <property type="term" value="C:cytosol"/>
    <property type="evidence" value="ECO:0007669"/>
    <property type="project" value="TreeGrafter"/>
</dbReference>
<evidence type="ECO:0000256" key="4">
    <source>
        <dbReference type="ARBA" id="ARBA00009503"/>
    </source>
</evidence>
<sequence>MSRPAPAVWGILNVTPDSFSDGGRFVNPAIALRHAERMVAQGASVVDVGGESTRPGAERVSPEVEQQRVLPVVAALTAAGITVSIDTMNASTAAAAVEAGARIVNDVSGGLADAAMAPVVAELSTDYVAMHWRGHSHQWDQVSSYGDVVTDVVAELRARRDALMRAGIAAERLWLDPGIGFAKGPEHNWQLLRGLDEIARLGHPVLVGASRKRFLGELLPAGAPPAERDAATAAVSVLCAEAGVAAVRVHDVTGSAQGLAVWQRWRGGAA</sequence>
<evidence type="ECO:0000256" key="12">
    <source>
        <dbReference type="RuleBase" id="RU361205"/>
    </source>
</evidence>
<dbReference type="EC" id="2.5.1.15" evidence="5 12"/>
<evidence type="ECO:0000256" key="2">
    <source>
        <dbReference type="ARBA" id="ARBA00001946"/>
    </source>
</evidence>
<evidence type="ECO:0000256" key="1">
    <source>
        <dbReference type="ARBA" id="ARBA00000012"/>
    </source>
</evidence>
<keyword evidence="9 12" id="KW-0460">Magnesium</keyword>
<dbReference type="PROSITE" id="PS00792">
    <property type="entry name" value="DHPS_1"/>
    <property type="match status" value="1"/>
</dbReference>
<evidence type="ECO:0000256" key="11">
    <source>
        <dbReference type="ARBA" id="ARBA00030193"/>
    </source>
</evidence>
<comment type="function">
    <text evidence="12">Catalyzes the condensation of para-aminobenzoate (pABA) with 6-hydroxymethyl-7,8-dihydropterin diphosphate (DHPt-PP) to form 7,8-dihydropteroate (H2Pte), the immediate precursor of folate derivatives.</text>
</comment>
<evidence type="ECO:0000313" key="15">
    <source>
        <dbReference type="Proteomes" id="UP000293519"/>
    </source>
</evidence>
<dbReference type="InterPro" id="IPR011005">
    <property type="entry name" value="Dihydropteroate_synth-like_sf"/>
</dbReference>
<protein>
    <recommendedName>
        <fullName evidence="6 12">Dihydropteroate synthase</fullName>
        <shortName evidence="12">DHPS</shortName>
        <ecNumber evidence="5 12">2.5.1.15</ecNumber>
    </recommendedName>
    <alternativeName>
        <fullName evidence="11 12">Dihydropteroate pyrophosphorylase</fullName>
    </alternativeName>
</protein>
<dbReference type="EMBL" id="SGWW01000004">
    <property type="protein sequence ID" value="RZS55215.1"/>
    <property type="molecule type" value="Genomic_DNA"/>
</dbReference>
<evidence type="ECO:0000313" key="14">
    <source>
        <dbReference type="EMBL" id="RZS55215.1"/>
    </source>
</evidence>
<dbReference type="PANTHER" id="PTHR20941">
    <property type="entry name" value="FOLATE SYNTHESIS PROTEINS"/>
    <property type="match status" value="1"/>
</dbReference>
<evidence type="ECO:0000256" key="3">
    <source>
        <dbReference type="ARBA" id="ARBA00004763"/>
    </source>
</evidence>
<dbReference type="GO" id="GO:0004156">
    <property type="term" value="F:dihydropteroate synthase activity"/>
    <property type="evidence" value="ECO:0007669"/>
    <property type="project" value="UniProtKB-EC"/>
</dbReference>
<keyword evidence="8 12" id="KW-0479">Metal-binding</keyword>
<evidence type="ECO:0000256" key="9">
    <source>
        <dbReference type="ARBA" id="ARBA00022842"/>
    </source>
</evidence>
<dbReference type="SUPFAM" id="SSF51717">
    <property type="entry name" value="Dihydropteroate synthetase-like"/>
    <property type="match status" value="1"/>
</dbReference>